<reference evidence="3 4" key="1">
    <citation type="submission" date="2018-10" db="EMBL/GenBank/DDBJ databases">
        <title>Genome Sequence of Cohnella sp.</title>
        <authorList>
            <person name="Srinivasan S."/>
            <person name="Kim M.K."/>
        </authorList>
    </citation>
    <scope>NUCLEOTIDE SEQUENCE [LARGE SCALE GENOMIC DNA]</scope>
    <source>
        <strain evidence="3 4">18JY8-7</strain>
    </source>
</reference>
<gene>
    <name evidence="3" type="ORF">EAV92_07335</name>
</gene>
<feature type="transmembrane region" description="Helical" evidence="2">
    <location>
        <begin position="229"/>
        <end position="253"/>
    </location>
</feature>
<organism evidence="3 4">
    <name type="scientific">Cohnella candidum</name>
    <dbReference type="NCBI Taxonomy" id="2674991"/>
    <lineage>
        <taxon>Bacteria</taxon>
        <taxon>Bacillati</taxon>
        <taxon>Bacillota</taxon>
        <taxon>Bacilli</taxon>
        <taxon>Bacillales</taxon>
        <taxon>Paenibacillaceae</taxon>
        <taxon>Cohnella</taxon>
    </lineage>
</organism>
<feature type="transmembrane region" description="Helical" evidence="2">
    <location>
        <begin position="198"/>
        <end position="217"/>
    </location>
</feature>
<keyword evidence="4" id="KW-1185">Reference proteome</keyword>
<evidence type="ECO:0000256" key="2">
    <source>
        <dbReference type="SAM" id="Phobius"/>
    </source>
</evidence>
<accession>A0A3G3JVZ0</accession>
<dbReference type="AlphaFoldDB" id="A0A3G3JVZ0"/>
<keyword evidence="2" id="KW-0812">Transmembrane</keyword>
<feature type="compositionally biased region" description="Low complexity" evidence="1">
    <location>
        <begin position="314"/>
        <end position="342"/>
    </location>
</feature>
<feature type="transmembrane region" description="Helical" evidence="2">
    <location>
        <begin position="49"/>
        <end position="70"/>
    </location>
</feature>
<evidence type="ECO:0008006" key="5">
    <source>
        <dbReference type="Google" id="ProtNLM"/>
    </source>
</evidence>
<dbReference type="Pfam" id="PF03988">
    <property type="entry name" value="DUF347"/>
    <property type="match status" value="4"/>
</dbReference>
<feature type="transmembrane region" description="Helical" evidence="2">
    <location>
        <begin position="171"/>
        <end position="191"/>
    </location>
</feature>
<evidence type="ECO:0000256" key="1">
    <source>
        <dbReference type="SAM" id="MobiDB-lite"/>
    </source>
</evidence>
<dbReference type="KEGG" id="coh:EAV92_07335"/>
<proteinExistence type="predicted"/>
<feature type="transmembrane region" description="Helical" evidence="2">
    <location>
        <begin position="77"/>
        <end position="95"/>
    </location>
</feature>
<sequence>MRGNFVVANLNKKSNLLSKVPEVTIYFWIIKVLCTTVGETFADYLNFNLGFGLTNTTMIMGVVFFIFLFLQFRATKYVPAIYWLTVVFISVFGTLVTDNLTDGIGVPLEKSTTVFGILLGLTFLVWFASEKTLSIHSIYTRKREVFYWLTILFTFALGTAVGDLYSEQLGLGYFNTGITVVIIVAITYMAWKWLRLDTVLAFWVVYILTRPLGASLGDYLSQSHINGGLGLGTTITSVIFLAAILAVIVFLAVTKIDTASKSETVESGQAKKNKRNVLIQTVAVLCIFLAAGIGGYVQLNRQITSQIDSPVSATASNSDSSAASQAPASSPSGSSQTPAATPEAAKPVSQSKLAGRLTGFIKIENDMLNAINTKDYSSASKGADNLEHQWDIAEPKLRKIDGTAWTQIDGTIDVVLAAVRKSNPNPTKCISALNDSLHILNGSN</sequence>
<dbReference type="Proteomes" id="UP000269097">
    <property type="component" value="Chromosome"/>
</dbReference>
<feature type="transmembrane region" description="Helical" evidence="2">
    <location>
        <begin position="277"/>
        <end position="297"/>
    </location>
</feature>
<evidence type="ECO:0000313" key="4">
    <source>
        <dbReference type="Proteomes" id="UP000269097"/>
    </source>
</evidence>
<feature type="region of interest" description="Disordered" evidence="1">
    <location>
        <begin position="314"/>
        <end position="350"/>
    </location>
</feature>
<dbReference type="EMBL" id="CP033433">
    <property type="protein sequence ID" value="AYQ72402.1"/>
    <property type="molecule type" value="Genomic_DNA"/>
</dbReference>
<dbReference type="InterPro" id="IPR007136">
    <property type="entry name" value="DUF347"/>
</dbReference>
<keyword evidence="2" id="KW-1133">Transmembrane helix</keyword>
<evidence type="ECO:0000313" key="3">
    <source>
        <dbReference type="EMBL" id="AYQ72402.1"/>
    </source>
</evidence>
<keyword evidence="2" id="KW-0472">Membrane</keyword>
<feature type="transmembrane region" description="Helical" evidence="2">
    <location>
        <begin position="115"/>
        <end position="133"/>
    </location>
</feature>
<protein>
    <recommendedName>
        <fullName evidence="5">Membrane-anchored protein</fullName>
    </recommendedName>
</protein>
<feature type="transmembrane region" description="Helical" evidence="2">
    <location>
        <begin position="145"/>
        <end position="165"/>
    </location>
</feature>
<name>A0A3G3JVZ0_9BACL</name>